<gene>
    <name evidence="2" type="ORF">LADA_0G08504G</name>
</gene>
<dbReference type="InterPro" id="IPR018479">
    <property type="entry name" value="Lrs4/Mde4"/>
</dbReference>
<accession>A0A1G4JU86</accession>
<evidence type="ECO:0000313" key="2">
    <source>
        <dbReference type="EMBL" id="SCU94432.1"/>
    </source>
</evidence>
<dbReference type="EMBL" id="LT598457">
    <property type="protein sequence ID" value="SCU94432.1"/>
    <property type="molecule type" value="Genomic_DNA"/>
</dbReference>
<dbReference type="STRING" id="1266660.A0A1G4JU86"/>
<feature type="region of interest" description="Disordered" evidence="1">
    <location>
        <begin position="168"/>
        <end position="255"/>
    </location>
</feature>
<feature type="compositionally biased region" description="Basic and acidic residues" evidence="1">
    <location>
        <begin position="213"/>
        <end position="223"/>
    </location>
</feature>
<proteinExistence type="predicted"/>
<reference evidence="3" key="1">
    <citation type="submission" date="2016-03" db="EMBL/GenBank/DDBJ databases">
        <authorList>
            <person name="Devillers H."/>
        </authorList>
    </citation>
    <scope>NUCLEOTIDE SEQUENCE [LARGE SCALE GENOMIC DNA]</scope>
</reference>
<dbReference type="AlphaFoldDB" id="A0A1G4JU86"/>
<dbReference type="Proteomes" id="UP000190274">
    <property type="component" value="Chromosome G"/>
</dbReference>
<feature type="compositionally biased region" description="Basic residues" evidence="1">
    <location>
        <begin position="233"/>
        <end position="245"/>
    </location>
</feature>
<sequence>MSTALQLLAQYYEAVIESDRIYHEHISSNLTTGADVNDEAQQDSILMKETISLQRQVTQLIAECNLLKQENEKHKQLHKTQIALMESKLENAKKRATKPKSTSPKDGPINTHKVQLLSPISKDKLQGKEIVDSQGVSKIAGALEMAAKQNEGLRHAINKNMPTLFDDDTNDFAENSHEHSNGNSFSHTVREKGKLNKVVLPRDNLPHSSSDTEEPKHSHDRASINEAEGFPKAKQKKRRLIKKRVQTVETDSENP</sequence>
<evidence type="ECO:0000256" key="1">
    <source>
        <dbReference type="SAM" id="MobiDB-lite"/>
    </source>
</evidence>
<evidence type="ECO:0000313" key="3">
    <source>
        <dbReference type="Proteomes" id="UP000190274"/>
    </source>
</evidence>
<dbReference type="OrthoDB" id="4058956at2759"/>
<name>A0A1G4JU86_9SACH</name>
<dbReference type="Pfam" id="PF10422">
    <property type="entry name" value="LRS4"/>
    <property type="match status" value="1"/>
</dbReference>
<keyword evidence="3" id="KW-1185">Reference proteome</keyword>
<protein>
    <submittedName>
        <fullName evidence="2">LADA_0G08504g1_1</fullName>
    </submittedName>
</protein>
<feature type="region of interest" description="Disordered" evidence="1">
    <location>
        <begin position="91"/>
        <end position="112"/>
    </location>
</feature>
<organism evidence="2 3">
    <name type="scientific">Lachancea dasiensis</name>
    <dbReference type="NCBI Taxonomy" id="1072105"/>
    <lineage>
        <taxon>Eukaryota</taxon>
        <taxon>Fungi</taxon>
        <taxon>Dikarya</taxon>
        <taxon>Ascomycota</taxon>
        <taxon>Saccharomycotina</taxon>
        <taxon>Saccharomycetes</taxon>
        <taxon>Saccharomycetales</taxon>
        <taxon>Saccharomycetaceae</taxon>
        <taxon>Lachancea</taxon>
    </lineage>
</organism>